<evidence type="ECO:0000313" key="2">
    <source>
        <dbReference type="EMBL" id="KDR18604.1"/>
    </source>
</evidence>
<sequence>MLDASPERVFSTPDCGPMRPPSAPMAPTPTPGTRDVAAGPGPTCVPTAPECCN</sequence>
<reference evidence="2 3" key="1">
    <citation type="journal article" date="2014" name="Nat. Commun.">
        <title>Molecular traces of alternative social organization in a termite genome.</title>
        <authorList>
            <person name="Terrapon N."/>
            <person name="Li C."/>
            <person name="Robertson H.M."/>
            <person name="Ji L."/>
            <person name="Meng X."/>
            <person name="Booth W."/>
            <person name="Chen Z."/>
            <person name="Childers C.P."/>
            <person name="Glastad K.M."/>
            <person name="Gokhale K."/>
            <person name="Gowin J."/>
            <person name="Gronenberg W."/>
            <person name="Hermansen R.A."/>
            <person name="Hu H."/>
            <person name="Hunt B.G."/>
            <person name="Huylmans A.K."/>
            <person name="Khalil S.M."/>
            <person name="Mitchell R.D."/>
            <person name="Munoz-Torres M.C."/>
            <person name="Mustard J.A."/>
            <person name="Pan H."/>
            <person name="Reese J.T."/>
            <person name="Scharf M.E."/>
            <person name="Sun F."/>
            <person name="Vogel H."/>
            <person name="Xiao J."/>
            <person name="Yang W."/>
            <person name="Yang Z."/>
            <person name="Yang Z."/>
            <person name="Zhou J."/>
            <person name="Zhu J."/>
            <person name="Brent C.S."/>
            <person name="Elsik C.G."/>
            <person name="Goodisman M.A."/>
            <person name="Liberles D.A."/>
            <person name="Roe R.M."/>
            <person name="Vargo E.L."/>
            <person name="Vilcinskas A."/>
            <person name="Wang J."/>
            <person name="Bornberg-Bauer E."/>
            <person name="Korb J."/>
            <person name="Zhang G."/>
            <person name="Liebig J."/>
        </authorList>
    </citation>
    <scope>NUCLEOTIDE SEQUENCE [LARGE SCALE GENOMIC DNA]</scope>
    <source>
        <tissue evidence="2">Whole organism</tissue>
    </source>
</reference>
<gene>
    <name evidence="2" type="ORF">L798_06584</name>
</gene>
<proteinExistence type="predicted"/>
<name>A0A067REW8_ZOONE</name>
<dbReference type="InParanoid" id="A0A067REW8"/>
<keyword evidence="3" id="KW-1185">Reference proteome</keyword>
<feature type="region of interest" description="Disordered" evidence="1">
    <location>
        <begin position="1"/>
        <end position="44"/>
    </location>
</feature>
<dbReference type="Proteomes" id="UP000027135">
    <property type="component" value="Unassembled WGS sequence"/>
</dbReference>
<evidence type="ECO:0000313" key="3">
    <source>
        <dbReference type="Proteomes" id="UP000027135"/>
    </source>
</evidence>
<accession>A0A067REW8</accession>
<feature type="compositionally biased region" description="Pro residues" evidence="1">
    <location>
        <begin position="18"/>
        <end position="30"/>
    </location>
</feature>
<organism evidence="2 3">
    <name type="scientific">Zootermopsis nevadensis</name>
    <name type="common">Dampwood termite</name>
    <dbReference type="NCBI Taxonomy" id="136037"/>
    <lineage>
        <taxon>Eukaryota</taxon>
        <taxon>Metazoa</taxon>
        <taxon>Ecdysozoa</taxon>
        <taxon>Arthropoda</taxon>
        <taxon>Hexapoda</taxon>
        <taxon>Insecta</taxon>
        <taxon>Pterygota</taxon>
        <taxon>Neoptera</taxon>
        <taxon>Polyneoptera</taxon>
        <taxon>Dictyoptera</taxon>
        <taxon>Blattodea</taxon>
        <taxon>Blattoidea</taxon>
        <taxon>Termitoidae</taxon>
        <taxon>Termopsidae</taxon>
        <taxon>Zootermopsis</taxon>
    </lineage>
</organism>
<dbReference type="AlphaFoldDB" id="A0A067REW8"/>
<protein>
    <submittedName>
        <fullName evidence="2">Uncharacterized protein</fullName>
    </submittedName>
</protein>
<dbReference type="EMBL" id="KK852680">
    <property type="protein sequence ID" value="KDR18604.1"/>
    <property type="molecule type" value="Genomic_DNA"/>
</dbReference>
<evidence type="ECO:0000256" key="1">
    <source>
        <dbReference type="SAM" id="MobiDB-lite"/>
    </source>
</evidence>